<dbReference type="AlphaFoldDB" id="A0A963YV05"/>
<name>A0A963YV05_9PROT</name>
<protein>
    <submittedName>
        <fullName evidence="2">DUF4243 domain-containing protein</fullName>
    </submittedName>
</protein>
<accession>A0A963YV05</accession>
<keyword evidence="3" id="KW-1185">Reference proteome</keyword>
<organism evidence="2 3">
    <name type="scientific">Acidisoma silvae</name>
    <dbReference type="NCBI Taxonomy" id="2802396"/>
    <lineage>
        <taxon>Bacteria</taxon>
        <taxon>Pseudomonadati</taxon>
        <taxon>Pseudomonadota</taxon>
        <taxon>Alphaproteobacteria</taxon>
        <taxon>Acetobacterales</taxon>
        <taxon>Acidocellaceae</taxon>
        <taxon>Acidisoma</taxon>
    </lineage>
</organism>
<dbReference type="EMBL" id="JAESVB010000014">
    <property type="protein sequence ID" value="MCB8877519.1"/>
    <property type="molecule type" value="Genomic_DNA"/>
</dbReference>
<dbReference type="PANTHER" id="PTHR35870">
    <property type="entry name" value="PROTEIN, PUTATIVE (AFU_ORTHOLOGUE AFUA_5G03330)-RELATED"/>
    <property type="match status" value="1"/>
</dbReference>
<comment type="caution">
    <text evidence="2">The sequence shown here is derived from an EMBL/GenBank/DDBJ whole genome shotgun (WGS) entry which is preliminary data.</text>
</comment>
<gene>
    <name evidence="2" type="ORF">ASILVAE211_20155</name>
</gene>
<reference evidence="2" key="2">
    <citation type="submission" date="2021-01" db="EMBL/GenBank/DDBJ databases">
        <authorList>
            <person name="Mieszkin S."/>
            <person name="Pouder E."/>
            <person name="Alain K."/>
        </authorList>
    </citation>
    <scope>NUCLEOTIDE SEQUENCE</scope>
    <source>
        <strain evidence="2">HW T2.11</strain>
    </source>
</reference>
<proteinExistence type="predicted"/>
<evidence type="ECO:0000313" key="3">
    <source>
        <dbReference type="Proteomes" id="UP000708298"/>
    </source>
</evidence>
<evidence type="ECO:0000256" key="1">
    <source>
        <dbReference type="ARBA" id="ARBA00023002"/>
    </source>
</evidence>
<dbReference type="GO" id="GO:0016491">
    <property type="term" value="F:oxidoreductase activity"/>
    <property type="evidence" value="ECO:0007669"/>
    <property type="project" value="UniProtKB-KW"/>
</dbReference>
<dbReference type="RefSeq" id="WP_227323167.1">
    <property type="nucleotide sequence ID" value="NZ_JAESVB010000014.1"/>
</dbReference>
<keyword evidence="1" id="KW-0560">Oxidoreductase</keyword>
<reference evidence="2" key="1">
    <citation type="journal article" date="2021" name="Microorganisms">
        <title>Acidisoma silvae sp. nov. and Acidisomacellulosilytica sp. nov., Two Acidophilic Bacteria Isolated from Decaying Wood, Hydrolyzing Cellulose and Producing Poly-3-hydroxybutyrate.</title>
        <authorList>
            <person name="Mieszkin S."/>
            <person name="Pouder E."/>
            <person name="Uroz S."/>
            <person name="Simon-Colin C."/>
            <person name="Alain K."/>
        </authorList>
    </citation>
    <scope>NUCLEOTIDE SEQUENCE</scope>
    <source>
        <strain evidence="2">HW T2.11</strain>
    </source>
</reference>
<sequence>MHQLKAEACRDSAEFPPFLANHLPMILVALDHLGASERRLADFTRTYHMNNGLVSCRAAQTALTCETWASALGVRDQEGALRLFFVEEVARLGGASAIRAYLPALADGIAGSAFHPLMRLAYAVMETDEAEIGVALGYWAMTYLPLDRGQSAPGVTEDPAAVLALAAALPGLAEAAPESDLVWHHMRAVARMPSFAGVADWLIIGPDTLDRMAAGALALYAETMSFEALHALTGCHWLRQLCPVVRDMAPLLRHFWVGIAALMPKMGFPAIPSEQALAAWRALPAPGWDAIRQAAIASDDEHDISLCFSAFAEWRRTGDALYPVVAAKRMGLIG</sequence>
<dbReference type="InterPro" id="IPR025337">
    <property type="entry name" value="Questin_oxidase-like"/>
</dbReference>
<dbReference type="Pfam" id="PF14027">
    <property type="entry name" value="Questin_oxidase"/>
    <property type="match status" value="1"/>
</dbReference>
<dbReference type="Proteomes" id="UP000708298">
    <property type="component" value="Unassembled WGS sequence"/>
</dbReference>
<evidence type="ECO:0000313" key="2">
    <source>
        <dbReference type="EMBL" id="MCB8877519.1"/>
    </source>
</evidence>
<dbReference type="PANTHER" id="PTHR35870:SF1">
    <property type="entry name" value="PROTEIN, PUTATIVE (AFU_ORTHOLOGUE AFUA_5G03330)-RELATED"/>
    <property type="match status" value="1"/>
</dbReference>